<dbReference type="Pfam" id="PF00535">
    <property type="entry name" value="Glycos_transf_2"/>
    <property type="match status" value="1"/>
</dbReference>
<dbReference type="PANTHER" id="PTHR48090">
    <property type="entry name" value="UNDECAPRENYL-PHOSPHATE 4-DEOXY-4-FORMAMIDO-L-ARABINOSE TRANSFERASE-RELATED"/>
    <property type="match status" value="1"/>
</dbReference>
<keyword evidence="4" id="KW-0808">Transferase</keyword>
<dbReference type="GO" id="GO:0016757">
    <property type="term" value="F:glycosyltransferase activity"/>
    <property type="evidence" value="ECO:0007669"/>
    <property type="project" value="UniProtKB-KW"/>
</dbReference>
<dbReference type="SUPFAM" id="SSF53448">
    <property type="entry name" value="Nucleotide-diphospho-sugar transferases"/>
    <property type="match status" value="1"/>
</dbReference>
<dbReference type="InterPro" id="IPR029044">
    <property type="entry name" value="Nucleotide-diphossugar_trans"/>
</dbReference>
<evidence type="ECO:0000256" key="1">
    <source>
        <dbReference type="ARBA" id="ARBA00001946"/>
    </source>
</evidence>
<feature type="domain" description="Glycosyltransferase 2-like" evidence="6">
    <location>
        <begin position="33"/>
        <end position="166"/>
    </location>
</feature>
<accession>A0A0F8YZ24</accession>
<comment type="similarity">
    <text evidence="2">Belongs to the glycosyltransferase 2 family.</text>
</comment>
<evidence type="ECO:0000256" key="5">
    <source>
        <dbReference type="ARBA" id="ARBA00022842"/>
    </source>
</evidence>
<organism evidence="7">
    <name type="scientific">marine sediment metagenome</name>
    <dbReference type="NCBI Taxonomy" id="412755"/>
    <lineage>
        <taxon>unclassified sequences</taxon>
        <taxon>metagenomes</taxon>
        <taxon>ecological metagenomes</taxon>
    </lineage>
</organism>
<dbReference type="PANTHER" id="PTHR48090:SF10">
    <property type="entry name" value="GLUCOSYL-3-PHOSPHOGLYCERATE SYNTHASE"/>
    <property type="match status" value="1"/>
</dbReference>
<dbReference type="InterPro" id="IPR001173">
    <property type="entry name" value="Glyco_trans_2-like"/>
</dbReference>
<feature type="non-terminal residue" evidence="7">
    <location>
        <position position="262"/>
    </location>
</feature>
<dbReference type="InterPro" id="IPR050256">
    <property type="entry name" value="Glycosyltransferase_2"/>
</dbReference>
<comment type="cofactor">
    <cofactor evidence="1">
        <name>Mg(2+)</name>
        <dbReference type="ChEBI" id="CHEBI:18420"/>
    </cofactor>
</comment>
<dbReference type="AlphaFoldDB" id="A0A0F8YZ24"/>
<evidence type="ECO:0000259" key="6">
    <source>
        <dbReference type="Pfam" id="PF00535"/>
    </source>
</evidence>
<evidence type="ECO:0000256" key="2">
    <source>
        <dbReference type="ARBA" id="ARBA00006739"/>
    </source>
</evidence>
<keyword evidence="3" id="KW-0328">Glycosyltransferase</keyword>
<dbReference type="EMBL" id="LAZR01054170">
    <property type="protein sequence ID" value="KKK79125.1"/>
    <property type="molecule type" value="Genomic_DNA"/>
</dbReference>
<reference evidence="7" key="1">
    <citation type="journal article" date="2015" name="Nature">
        <title>Complex archaea that bridge the gap between prokaryotes and eukaryotes.</title>
        <authorList>
            <person name="Spang A."/>
            <person name="Saw J.H."/>
            <person name="Jorgensen S.L."/>
            <person name="Zaremba-Niedzwiedzka K."/>
            <person name="Martijn J."/>
            <person name="Lind A.E."/>
            <person name="van Eijk R."/>
            <person name="Schleper C."/>
            <person name="Guy L."/>
            <person name="Ettema T.J."/>
        </authorList>
    </citation>
    <scope>NUCLEOTIDE SEQUENCE</scope>
</reference>
<protein>
    <recommendedName>
        <fullName evidence="6">Glycosyltransferase 2-like domain-containing protein</fullName>
    </recommendedName>
</protein>
<sequence length="262" mass="28914">MKKSKTSIKKSKIILHKQVINQIAGIGQADILVGIPSFRNETTIVNVVKTVSDGLTKYFPKLKAVIVNSDGGSQDNTRQAVLKTPISGGIDKIITSYKGQPGKGSAFHTIFEIADRLNVRVCIVVDSDLRSITPEWVHLLGDPIYKHNYGFVTPHYFRYKYDGTITNSIAYPLTSALYGQVIRQPIGGDFALSGSLAKIFAHQDIWQTDIAKFGIDIWMTTMAICEGFRICQSSMGIKLHDQKDPGSDIGPMFNEVIGTTFE</sequence>
<keyword evidence="5" id="KW-0460">Magnesium</keyword>
<evidence type="ECO:0000313" key="7">
    <source>
        <dbReference type="EMBL" id="KKK79125.1"/>
    </source>
</evidence>
<dbReference type="Gene3D" id="3.90.550.10">
    <property type="entry name" value="Spore Coat Polysaccharide Biosynthesis Protein SpsA, Chain A"/>
    <property type="match status" value="1"/>
</dbReference>
<evidence type="ECO:0000256" key="4">
    <source>
        <dbReference type="ARBA" id="ARBA00022679"/>
    </source>
</evidence>
<comment type="caution">
    <text evidence="7">The sequence shown here is derived from an EMBL/GenBank/DDBJ whole genome shotgun (WGS) entry which is preliminary data.</text>
</comment>
<gene>
    <name evidence="7" type="ORF">LCGC14_2836640</name>
</gene>
<proteinExistence type="inferred from homology"/>
<name>A0A0F8YZ24_9ZZZZ</name>
<evidence type="ECO:0000256" key="3">
    <source>
        <dbReference type="ARBA" id="ARBA00022676"/>
    </source>
</evidence>